<comment type="caution">
    <text evidence="6">The sequence shown here is derived from an EMBL/GenBank/DDBJ whole genome shotgun (WGS) entry which is preliminary data.</text>
</comment>
<keyword evidence="2" id="KW-0805">Transcription regulation</keyword>
<dbReference type="InterPro" id="IPR051054">
    <property type="entry name" value="SorC_transcr_regulators"/>
</dbReference>
<keyword evidence="7" id="KW-1185">Reference proteome</keyword>
<dbReference type="Pfam" id="PF04198">
    <property type="entry name" value="Sugar-bind"/>
    <property type="match status" value="1"/>
</dbReference>
<dbReference type="Proteomes" id="UP001321481">
    <property type="component" value="Unassembled WGS sequence"/>
</dbReference>
<feature type="domain" description="Sugar-binding" evidence="5">
    <location>
        <begin position="70"/>
        <end position="316"/>
    </location>
</feature>
<evidence type="ECO:0000256" key="2">
    <source>
        <dbReference type="ARBA" id="ARBA00023015"/>
    </source>
</evidence>
<dbReference type="InterPro" id="IPR007324">
    <property type="entry name" value="Sugar-bd_dom_put"/>
</dbReference>
<evidence type="ECO:0000313" key="7">
    <source>
        <dbReference type="Proteomes" id="UP001321481"/>
    </source>
</evidence>
<evidence type="ECO:0000256" key="1">
    <source>
        <dbReference type="ARBA" id="ARBA00010466"/>
    </source>
</evidence>
<organism evidence="6 7">
    <name type="scientific">Microbacterium dauci</name>
    <dbReference type="NCBI Taxonomy" id="3048008"/>
    <lineage>
        <taxon>Bacteria</taxon>
        <taxon>Bacillati</taxon>
        <taxon>Actinomycetota</taxon>
        <taxon>Actinomycetes</taxon>
        <taxon>Micrococcales</taxon>
        <taxon>Microbacteriaceae</taxon>
        <taxon>Microbacterium</taxon>
    </lineage>
</organism>
<dbReference type="Gene3D" id="3.40.50.1360">
    <property type="match status" value="1"/>
</dbReference>
<name>A0ABT6ZEG1_9MICO</name>
<dbReference type="SUPFAM" id="SSF100950">
    <property type="entry name" value="NagB/RpiA/CoA transferase-like"/>
    <property type="match status" value="1"/>
</dbReference>
<evidence type="ECO:0000259" key="5">
    <source>
        <dbReference type="Pfam" id="PF04198"/>
    </source>
</evidence>
<protein>
    <submittedName>
        <fullName evidence="6">Sugar-binding domain-containing protein</fullName>
    </submittedName>
</protein>
<evidence type="ECO:0000256" key="3">
    <source>
        <dbReference type="ARBA" id="ARBA00023125"/>
    </source>
</evidence>
<dbReference type="InterPro" id="IPR037171">
    <property type="entry name" value="NagB/RpiA_transferase-like"/>
</dbReference>
<dbReference type="InterPro" id="IPR036388">
    <property type="entry name" value="WH-like_DNA-bd_sf"/>
</dbReference>
<sequence length="317" mass="33805">MSDTEIEGSWDDDELALAVDIARRYYIENKGKSEIASELGLSRFKVARVLQRSLDEGIVQISIASPKQSYAELANRLRARYDLNQVVIVDTKFLGPEGRLRESLGKAAAQLLQRMAGPEDVVGLGWGRTITAMAKAITSFPPCPIVQLGGIVGTTHDNSMEPVRAVAAVSKGDSYPLYAPLLMPDAASAAGLRAQPGIADTIAMFERTTIGVVAVGSWEPPNSQLQKLFTPAEQTSMRGRGVRAEVCGVLLDGEGRSILPEISSRTIAIGGDQLRTIPNVIAVAGGLSKVGAIHSVLVGRYATSLVTDLDVARVLLR</sequence>
<proteinExistence type="inferred from homology"/>
<dbReference type="RefSeq" id="WP_283716187.1">
    <property type="nucleotide sequence ID" value="NZ_JASJND010000006.1"/>
</dbReference>
<dbReference type="PANTHER" id="PTHR34294">
    <property type="entry name" value="TRANSCRIPTIONAL REGULATOR-RELATED"/>
    <property type="match status" value="1"/>
</dbReference>
<accession>A0ABT6ZEG1</accession>
<dbReference type="Gene3D" id="1.10.10.10">
    <property type="entry name" value="Winged helix-like DNA-binding domain superfamily/Winged helix DNA-binding domain"/>
    <property type="match status" value="1"/>
</dbReference>
<keyword evidence="3" id="KW-0238">DNA-binding</keyword>
<dbReference type="EMBL" id="JASJND010000006">
    <property type="protein sequence ID" value="MDJ1114547.1"/>
    <property type="molecule type" value="Genomic_DNA"/>
</dbReference>
<gene>
    <name evidence="6" type="ORF">QNI14_08785</name>
</gene>
<evidence type="ECO:0000313" key="6">
    <source>
        <dbReference type="EMBL" id="MDJ1114547.1"/>
    </source>
</evidence>
<evidence type="ECO:0000256" key="4">
    <source>
        <dbReference type="ARBA" id="ARBA00023163"/>
    </source>
</evidence>
<reference evidence="6 7" key="1">
    <citation type="submission" date="2023-05" db="EMBL/GenBank/DDBJ databases">
        <title>Microbacterium dauci sp.nov., Isolated from Carrot Rhizosphere Soil.</title>
        <authorList>
            <person name="Xiao Z."/>
            <person name="Zheng J."/>
        </authorList>
    </citation>
    <scope>NUCLEOTIDE SEQUENCE [LARGE SCALE GENOMIC DNA]</scope>
    <source>
        <strain evidence="6 7">LX3-4</strain>
    </source>
</reference>
<dbReference type="PANTHER" id="PTHR34294:SF1">
    <property type="entry name" value="TRANSCRIPTIONAL REGULATOR LSRR"/>
    <property type="match status" value="1"/>
</dbReference>
<keyword evidence="4" id="KW-0804">Transcription</keyword>
<comment type="similarity">
    <text evidence="1">Belongs to the SorC transcriptional regulatory family.</text>
</comment>